<name>A0A7J4CZW7_9ARCH</name>
<evidence type="ECO:0000313" key="2">
    <source>
        <dbReference type="Proteomes" id="UP000589132"/>
    </source>
</evidence>
<dbReference type="Gene3D" id="3.40.50.2000">
    <property type="entry name" value="Glycogen Phosphorylase B"/>
    <property type="match status" value="1"/>
</dbReference>
<gene>
    <name evidence="1" type="ORF">EYO15_02075</name>
</gene>
<dbReference type="AlphaFoldDB" id="A0A7J4CZW7"/>
<feature type="non-terminal residue" evidence="1">
    <location>
        <position position="127"/>
    </location>
</feature>
<reference evidence="2" key="1">
    <citation type="journal article" date="2019" name="bioRxiv">
        <title>Genome diversification in globally distributed novel marine Proteobacteria is linked to environmental adaptation.</title>
        <authorList>
            <person name="Zhou Z."/>
            <person name="Tran P.Q."/>
            <person name="Kieft K."/>
            <person name="Anantharaman K."/>
        </authorList>
    </citation>
    <scope>NUCLEOTIDE SEQUENCE [LARGE SCALE GENOMIC DNA]</scope>
</reference>
<sequence>MANITVICDREFFQPFDQRVYKEVCSMKKGGHNIEIVTPHKSTEIKEFEGIKAHCIETGGPPGMVALKMIRKALKTDCDLFYCHELDPLLYSIVLKRITRKPVIWDCHEYLVPMKKELQGRLSAVLT</sequence>
<evidence type="ECO:0000313" key="1">
    <source>
        <dbReference type="EMBL" id="HIA97952.1"/>
    </source>
</evidence>
<comment type="caution">
    <text evidence="1">The sequence shown here is derived from an EMBL/GenBank/DDBJ whole genome shotgun (WGS) entry which is preliminary data.</text>
</comment>
<accession>A0A7J4CZW7</accession>
<dbReference type="SUPFAM" id="SSF53756">
    <property type="entry name" value="UDP-Glycosyltransferase/glycogen phosphorylase"/>
    <property type="match status" value="1"/>
</dbReference>
<proteinExistence type="predicted"/>
<evidence type="ECO:0008006" key="3">
    <source>
        <dbReference type="Google" id="ProtNLM"/>
    </source>
</evidence>
<organism evidence="1 2">
    <name type="scientific">Marine Group III euryarchaeote</name>
    <dbReference type="NCBI Taxonomy" id="2173149"/>
    <lineage>
        <taxon>Archaea</taxon>
        <taxon>Methanobacteriati</taxon>
        <taxon>Thermoplasmatota</taxon>
        <taxon>Thermoplasmata</taxon>
        <taxon>Candidatus Thermoprofundales</taxon>
    </lineage>
</organism>
<dbReference type="Proteomes" id="UP000589132">
    <property type="component" value="Unassembled WGS sequence"/>
</dbReference>
<dbReference type="EMBL" id="DTTC01000116">
    <property type="protein sequence ID" value="HIA97952.1"/>
    <property type="molecule type" value="Genomic_DNA"/>
</dbReference>
<protein>
    <recommendedName>
        <fullName evidence="3">Glycosyltransferase subfamily 4-like N-terminal domain-containing protein</fullName>
    </recommendedName>
</protein>